<dbReference type="PANTHER" id="PTHR10598:SF0">
    <property type="entry name" value="SET1_ASH2 HISTONE METHYLTRANSFERASE COMPLEX SUBUNIT ASH2"/>
    <property type="match status" value="1"/>
</dbReference>
<dbReference type="Gramene" id="TraesCS5B02G132100.1">
    <property type="protein sequence ID" value="TraesCS5B02G132100.1"/>
    <property type="gene ID" value="TraesCS5B02G132100"/>
</dbReference>
<keyword evidence="2" id="KW-0539">Nucleus</keyword>
<feature type="compositionally biased region" description="Gly residues" evidence="3">
    <location>
        <begin position="142"/>
        <end position="153"/>
    </location>
</feature>
<dbReference type="SUPFAM" id="SSF49899">
    <property type="entry name" value="Concanavalin A-like lectins/glucanases"/>
    <property type="match status" value="1"/>
</dbReference>
<feature type="region of interest" description="Disordered" evidence="3">
    <location>
        <begin position="1"/>
        <end position="70"/>
    </location>
</feature>
<dbReference type="Gramene" id="TraesWEE_scaffold_042462_01G000100.1">
    <property type="protein sequence ID" value="TraesWEE_scaffold_042462_01G000100.1"/>
    <property type="gene ID" value="TraesWEE_scaffold_042462_01G000100"/>
</dbReference>
<feature type="region of interest" description="Disordered" evidence="3">
    <location>
        <begin position="82"/>
        <end position="162"/>
    </location>
</feature>
<evidence type="ECO:0000256" key="3">
    <source>
        <dbReference type="SAM" id="MobiDB-lite"/>
    </source>
</evidence>
<dbReference type="Gramene" id="TraesLAC5B03G02812040.1">
    <property type="protein sequence ID" value="TraesLAC5B03G02812040.1"/>
    <property type="gene ID" value="TraesLAC5B03G02812040"/>
</dbReference>
<evidence type="ECO:0000313" key="6">
    <source>
        <dbReference type="Proteomes" id="UP000019116"/>
    </source>
</evidence>
<dbReference type="SMART" id="SM00449">
    <property type="entry name" value="SPRY"/>
    <property type="match status" value="1"/>
</dbReference>
<dbReference type="Gramene" id="TraesNOR5B03G02885450.1">
    <property type="protein sequence ID" value="TraesNOR5B03G02885450.1"/>
    <property type="gene ID" value="TraesNOR5B03G02885450"/>
</dbReference>
<feature type="compositionally biased region" description="Low complexity" evidence="3">
    <location>
        <begin position="1"/>
        <end position="38"/>
    </location>
</feature>
<dbReference type="GeneID" id="123111212"/>
<evidence type="ECO:0000313" key="5">
    <source>
        <dbReference type="EnsemblPlants" id="TraesCS5B02G132100.1"/>
    </source>
</evidence>
<dbReference type="PROSITE" id="PS50188">
    <property type="entry name" value="B302_SPRY"/>
    <property type="match status" value="1"/>
</dbReference>
<feature type="domain" description="B30.2/SPRY" evidence="4">
    <location>
        <begin position="164"/>
        <end position="384"/>
    </location>
</feature>
<feature type="compositionally biased region" description="Basic residues" evidence="3">
    <location>
        <begin position="127"/>
        <end position="137"/>
    </location>
</feature>
<dbReference type="OMA" id="AWYFEIN"/>
<evidence type="ECO:0000256" key="1">
    <source>
        <dbReference type="ARBA" id="ARBA00004123"/>
    </source>
</evidence>
<proteinExistence type="predicted"/>
<dbReference type="InterPro" id="IPR013320">
    <property type="entry name" value="ConA-like_dom_sf"/>
</dbReference>
<dbReference type="GO" id="GO:0048188">
    <property type="term" value="C:Set1C/COMPASS complex"/>
    <property type="evidence" value="ECO:0000318"/>
    <property type="project" value="GO_Central"/>
</dbReference>
<dbReference type="SMR" id="A0A3B6LJ79"/>
<dbReference type="Gramene" id="TraesARI7B03G04178360.1">
    <property type="protein sequence ID" value="TraesARI7B03G04178360.1"/>
    <property type="gene ID" value="TraesARI7B03G04178360"/>
</dbReference>
<evidence type="ECO:0000256" key="2">
    <source>
        <dbReference type="ARBA" id="ARBA00023242"/>
    </source>
</evidence>
<reference evidence="5" key="1">
    <citation type="submission" date="2018-08" db="EMBL/GenBank/DDBJ databases">
        <authorList>
            <person name="Rossello M."/>
        </authorList>
    </citation>
    <scope>NUCLEOTIDE SEQUENCE [LARGE SCALE GENOMIC DNA]</scope>
    <source>
        <strain evidence="5">cv. Chinese Spring</strain>
    </source>
</reference>
<dbReference type="Gramene" id="TraesMAC5B03G02858030.1">
    <property type="protein sequence ID" value="TraesMAC5B03G02858030.1"/>
    <property type="gene ID" value="TraesMAC5B03G02858030"/>
</dbReference>
<reference evidence="5" key="2">
    <citation type="submission" date="2018-10" db="UniProtKB">
        <authorList>
            <consortium name="EnsemblPlants"/>
        </authorList>
    </citation>
    <scope>IDENTIFICATION</scope>
</reference>
<sequence>MADTALPSPAMLPPSDSDLLLPPSDSDLLLPPTDAPTPEAAARTPNLPDTPASAADPETPFSDAATASDADVSAVAPLYAAAVDDADDDGINDPSGAARKHMTLAPPAPPTKKSKKKGGNCVWTRPNSRKGKKKAKPPGHAVAGGAGASGGGRPRPSCGEDEFLLTPAPRLAAERNDDGPELPVLLSRVYKSEKIEVSEDRLTAGSTKGYRMIRATRGIASGAWYFEVKVMHLGSSGATRLGWATNKADIQTPVGCDSFGFSYRSVDGSKVYKAWRDKYADEGYGEGDVLGFYISLPQGELYEPKQPDLVKYKGMPFHAQGLKDEKKAPDPVPGSEIVYFKNGVCQGTAFEDIPGGRYYPAASMYSLPDEPNCEVRFNFGPDFTFFPEDFAGRPVPRPMSEVPYQAYELMSEGPAENGNAEKAG</sequence>
<dbReference type="Proteomes" id="UP000019116">
    <property type="component" value="Chromosome 5B"/>
</dbReference>
<dbReference type="AlphaFoldDB" id="A0A3B6LJ79"/>
<keyword evidence="6" id="KW-1185">Reference proteome</keyword>
<dbReference type="InterPro" id="IPR003877">
    <property type="entry name" value="SPRY_dom"/>
</dbReference>
<dbReference type="EnsemblPlants" id="TraesCS5B02G132100.1">
    <property type="protein sequence ID" value="TraesCS5B02G132100.1"/>
    <property type="gene ID" value="TraesCS5B02G132100"/>
</dbReference>
<dbReference type="OrthoDB" id="10266026at2759"/>
<dbReference type="InterPro" id="IPR043136">
    <property type="entry name" value="B30.2/SPRY_sf"/>
</dbReference>
<dbReference type="Gramene" id="TraesCAD_scaffold_067278_01G000100.1">
    <property type="protein sequence ID" value="TraesCAD_scaffold_067278_01G000100.1"/>
    <property type="gene ID" value="TraesCAD_scaffold_067278_01G000100"/>
</dbReference>
<name>A0A3B6LJ79_WHEAT</name>
<dbReference type="Gramene" id="TraesPARA_EIv1.0_1663830.1">
    <property type="protein sequence ID" value="TraesPARA_EIv1.0_1663830.1.CDS"/>
    <property type="gene ID" value="TraesPARA_EIv1.0_1663830"/>
</dbReference>
<dbReference type="Gramene" id="TraesSYM7B03G04162480.1">
    <property type="protein sequence ID" value="TraesSYM7B03G04162480.1"/>
    <property type="gene ID" value="TraesSYM7B03G04162480"/>
</dbReference>
<dbReference type="Gramene" id="TraesCLE_scaffold_043534_01G000100.1">
    <property type="protein sequence ID" value="TraesCLE_scaffold_043534_01G000100.1"/>
    <property type="gene ID" value="TraesCLE_scaffold_043534_01G000100"/>
</dbReference>
<dbReference type="PANTHER" id="PTHR10598">
    <property type="entry name" value="SET1/ASH2 HISTONE METHYLTRANSFERASE COMPLEX SUBUNIT ASH2"/>
    <property type="match status" value="1"/>
</dbReference>
<dbReference type="CDD" id="cd12872">
    <property type="entry name" value="SPRY_Ash2"/>
    <property type="match status" value="1"/>
</dbReference>
<accession>A0A3B6LJ79</accession>
<comment type="subcellular location">
    <subcellularLocation>
        <location evidence="1">Nucleus</location>
    </subcellularLocation>
</comment>
<dbReference type="FunFam" id="2.60.120.920:FF:000043">
    <property type="entry name" value="Protein TRAUCO"/>
    <property type="match status" value="1"/>
</dbReference>
<evidence type="ECO:0000259" key="4">
    <source>
        <dbReference type="PROSITE" id="PS50188"/>
    </source>
</evidence>
<organism evidence="5">
    <name type="scientific">Triticum aestivum</name>
    <name type="common">Wheat</name>
    <dbReference type="NCBI Taxonomy" id="4565"/>
    <lineage>
        <taxon>Eukaryota</taxon>
        <taxon>Viridiplantae</taxon>
        <taxon>Streptophyta</taxon>
        <taxon>Embryophyta</taxon>
        <taxon>Tracheophyta</taxon>
        <taxon>Spermatophyta</taxon>
        <taxon>Magnoliopsida</taxon>
        <taxon>Liliopsida</taxon>
        <taxon>Poales</taxon>
        <taxon>Poaceae</taxon>
        <taxon>BOP clade</taxon>
        <taxon>Pooideae</taxon>
        <taxon>Triticodae</taxon>
        <taxon>Triticeae</taxon>
        <taxon>Triticinae</taxon>
        <taxon>Triticum</taxon>
    </lineage>
</organism>
<protein>
    <recommendedName>
        <fullName evidence="4">B30.2/SPRY domain-containing protein</fullName>
    </recommendedName>
</protein>
<dbReference type="Gramene" id="TraesLDM5B03G02860830.1">
    <property type="protein sequence ID" value="TraesLDM5B03G02860830.1"/>
    <property type="gene ID" value="TraesLDM5B03G02860830"/>
</dbReference>
<gene>
    <name evidence="5" type="primary">LOC123111212</name>
</gene>
<dbReference type="Gene3D" id="2.60.120.920">
    <property type="match status" value="1"/>
</dbReference>
<dbReference type="Gramene" id="TraesCS5B03G0364900.1">
    <property type="protein sequence ID" value="TraesCS5B03G0364900.1.CDS"/>
    <property type="gene ID" value="TraesCS5B03G0364900"/>
</dbReference>
<dbReference type="Pfam" id="PF00622">
    <property type="entry name" value="SPRY"/>
    <property type="match status" value="1"/>
</dbReference>
<dbReference type="Gramene" id="TraesJUL5B03G02879760.1">
    <property type="protein sequence ID" value="TraesJUL5B03G02879760.1"/>
    <property type="gene ID" value="TraesJUL5B03G02879760"/>
</dbReference>
<dbReference type="InterPro" id="IPR001870">
    <property type="entry name" value="B30.2/SPRY"/>
</dbReference>
<dbReference type="RefSeq" id="XP_044387887.1">
    <property type="nucleotide sequence ID" value="XM_044531952.1"/>
</dbReference>
<dbReference type="Gramene" id="TraesSTA5B03G02850550.1">
    <property type="protein sequence ID" value="TraesSTA5B03G02850550.1"/>
    <property type="gene ID" value="TraesSTA5B03G02850550"/>
</dbReference>
<dbReference type="InterPro" id="IPR037353">
    <property type="entry name" value="ASH2"/>
</dbReference>
<dbReference type="GO" id="GO:0000976">
    <property type="term" value="F:transcription cis-regulatory region binding"/>
    <property type="evidence" value="ECO:0000318"/>
    <property type="project" value="GO_Central"/>
</dbReference>
<dbReference type="STRING" id="4565.A0A3B6LJ79"/>
<dbReference type="Gramene" id="TraesJAG5B03G02857080.1">
    <property type="protein sequence ID" value="TraesJAG5B03G02857080.1"/>
    <property type="gene ID" value="TraesJAG5B03G02857080"/>
</dbReference>